<dbReference type="InterPro" id="IPR050858">
    <property type="entry name" value="Mal-CoA-ACP_Trans/PKS_FabD"/>
</dbReference>
<dbReference type="InterPro" id="IPR016036">
    <property type="entry name" value="Malonyl_transacylase_ACP-bd"/>
</dbReference>
<dbReference type="InterPro" id="IPR014043">
    <property type="entry name" value="Acyl_transferase_dom"/>
</dbReference>
<protein>
    <recommendedName>
        <fullName evidence="4">Malonyl CoA-acyl carrier protein transacylase</fullName>
        <ecNumber evidence="4">2.3.1.39</ecNumber>
    </recommendedName>
</protein>
<reference evidence="7 8" key="1">
    <citation type="journal article" date="2011" name="Stand. Genomic Sci.">
        <title>Complete genome sequence of Syntrophobotulus glycolicus type strain (FlGlyR).</title>
        <authorList>
            <person name="Han C."/>
            <person name="Mwirichia R."/>
            <person name="Chertkov O."/>
            <person name="Held B."/>
            <person name="Lapidus A."/>
            <person name="Nolan M."/>
            <person name="Lucas S."/>
            <person name="Hammon N."/>
            <person name="Deshpande S."/>
            <person name="Cheng J.F."/>
            <person name="Tapia R."/>
            <person name="Goodwin L."/>
            <person name="Pitluck S."/>
            <person name="Huntemann M."/>
            <person name="Liolios K."/>
            <person name="Ivanova N."/>
            <person name="Pagani I."/>
            <person name="Mavromatis K."/>
            <person name="Ovchinikova G."/>
            <person name="Pati A."/>
            <person name="Chen A."/>
            <person name="Palaniappan K."/>
            <person name="Land M."/>
            <person name="Hauser L."/>
            <person name="Brambilla E.M."/>
            <person name="Rohde M."/>
            <person name="Spring S."/>
            <person name="Sikorski J."/>
            <person name="Goker M."/>
            <person name="Woyke T."/>
            <person name="Bristow J."/>
            <person name="Eisen J.A."/>
            <person name="Markowitz V."/>
            <person name="Hugenholtz P."/>
            <person name="Kyrpides N.C."/>
            <person name="Klenk H.P."/>
            <person name="Detter J.C."/>
        </authorList>
    </citation>
    <scope>NUCLEOTIDE SEQUENCE [LARGE SCALE GENOMIC DNA]</scope>
    <source>
        <strain evidence="8">DSM 8271 / FlGlyR</strain>
    </source>
</reference>
<dbReference type="RefSeq" id="WP_013626075.1">
    <property type="nucleotide sequence ID" value="NC_015172.1"/>
</dbReference>
<gene>
    <name evidence="7" type="ordered locus">Sgly_3034</name>
</gene>
<dbReference type="eggNOG" id="COG0331">
    <property type="taxonomic scope" value="Bacteria"/>
</dbReference>
<dbReference type="Gene3D" id="3.30.70.250">
    <property type="entry name" value="Malonyl-CoA ACP transacylase, ACP-binding"/>
    <property type="match status" value="1"/>
</dbReference>
<dbReference type="OrthoDB" id="9805460at2"/>
<evidence type="ECO:0000256" key="3">
    <source>
        <dbReference type="ARBA" id="ARBA00048462"/>
    </source>
</evidence>
<evidence type="ECO:0000313" key="7">
    <source>
        <dbReference type="EMBL" id="ADY57303.1"/>
    </source>
</evidence>
<accession>F0T0D1</accession>
<dbReference type="GO" id="GO:0005829">
    <property type="term" value="C:cytosol"/>
    <property type="evidence" value="ECO:0007669"/>
    <property type="project" value="TreeGrafter"/>
</dbReference>
<dbReference type="FunFam" id="3.30.70.250:FF:000001">
    <property type="entry name" value="Malonyl CoA-acyl carrier protein transacylase"/>
    <property type="match status" value="1"/>
</dbReference>
<dbReference type="Gene3D" id="3.40.366.10">
    <property type="entry name" value="Malonyl-Coenzyme A Acyl Carrier Protein, domain 2"/>
    <property type="match status" value="1"/>
</dbReference>
<evidence type="ECO:0000256" key="4">
    <source>
        <dbReference type="PIRNR" id="PIRNR000446"/>
    </source>
</evidence>
<dbReference type="GO" id="GO:0004314">
    <property type="term" value="F:[acyl-carrier-protein] S-malonyltransferase activity"/>
    <property type="evidence" value="ECO:0007669"/>
    <property type="project" value="UniProtKB-EC"/>
</dbReference>
<dbReference type="SUPFAM" id="SSF52151">
    <property type="entry name" value="FabD/lysophospholipase-like"/>
    <property type="match status" value="1"/>
</dbReference>
<evidence type="ECO:0000256" key="1">
    <source>
        <dbReference type="ARBA" id="ARBA00022679"/>
    </source>
</evidence>
<dbReference type="HOGENOM" id="CLU_030558_0_1_9"/>
<dbReference type="EMBL" id="CP002547">
    <property type="protein sequence ID" value="ADY57303.1"/>
    <property type="molecule type" value="Genomic_DNA"/>
</dbReference>
<dbReference type="GO" id="GO:0006633">
    <property type="term" value="P:fatty acid biosynthetic process"/>
    <property type="evidence" value="ECO:0007669"/>
    <property type="project" value="TreeGrafter"/>
</dbReference>
<evidence type="ECO:0000256" key="5">
    <source>
        <dbReference type="PIRSR" id="PIRSR000446-1"/>
    </source>
</evidence>
<dbReference type="NCBIfam" id="TIGR00128">
    <property type="entry name" value="fabD"/>
    <property type="match status" value="1"/>
</dbReference>
<dbReference type="InterPro" id="IPR004410">
    <property type="entry name" value="Malonyl_CoA-ACP_transAc_FabD"/>
</dbReference>
<reference evidence="8" key="2">
    <citation type="submission" date="2011-02" db="EMBL/GenBank/DDBJ databases">
        <title>The complete genome of Syntrophobotulus glycolicus DSM 8271.</title>
        <authorList>
            <person name="Lucas S."/>
            <person name="Copeland A."/>
            <person name="Lapidus A."/>
            <person name="Bruce D."/>
            <person name="Goodwin L."/>
            <person name="Pitluck S."/>
            <person name="Kyrpides N."/>
            <person name="Mavromatis K."/>
            <person name="Pagani I."/>
            <person name="Ivanova N."/>
            <person name="Mikhailova N."/>
            <person name="Chertkov O."/>
            <person name="Held B."/>
            <person name="Detter J.C."/>
            <person name="Tapia R."/>
            <person name="Han C."/>
            <person name="Land M."/>
            <person name="Hauser L."/>
            <person name="Markowitz V."/>
            <person name="Cheng J.-F."/>
            <person name="Hugenholtz P."/>
            <person name="Woyke T."/>
            <person name="Wu D."/>
            <person name="Spring S."/>
            <person name="Schroeder M."/>
            <person name="Brambilla E."/>
            <person name="Klenk H.-P."/>
            <person name="Eisen J.A."/>
        </authorList>
    </citation>
    <scope>NUCLEOTIDE SEQUENCE [LARGE SCALE GENOMIC DNA]</scope>
    <source>
        <strain evidence="8">DSM 8271 / FlGlyR</strain>
    </source>
</reference>
<feature type="domain" description="Malonyl-CoA:ACP transacylase (MAT)" evidence="6">
    <location>
        <begin position="7"/>
        <end position="296"/>
    </location>
</feature>
<dbReference type="PIRSF" id="PIRSF000446">
    <property type="entry name" value="Mct"/>
    <property type="match status" value="1"/>
</dbReference>
<keyword evidence="2 4" id="KW-0012">Acyltransferase</keyword>
<dbReference type="AlphaFoldDB" id="F0T0D1"/>
<comment type="catalytic activity">
    <reaction evidence="3 4">
        <text>holo-[ACP] + malonyl-CoA = malonyl-[ACP] + CoA</text>
        <dbReference type="Rhea" id="RHEA:41792"/>
        <dbReference type="Rhea" id="RHEA-COMP:9623"/>
        <dbReference type="Rhea" id="RHEA-COMP:9685"/>
        <dbReference type="ChEBI" id="CHEBI:57287"/>
        <dbReference type="ChEBI" id="CHEBI:57384"/>
        <dbReference type="ChEBI" id="CHEBI:64479"/>
        <dbReference type="ChEBI" id="CHEBI:78449"/>
        <dbReference type="EC" id="2.3.1.39"/>
    </reaction>
</comment>
<comment type="similarity">
    <text evidence="4">Belongs to the fabD family.</text>
</comment>
<dbReference type="PANTHER" id="PTHR42681">
    <property type="entry name" value="MALONYL-COA-ACYL CARRIER PROTEIN TRANSACYLASE, MITOCHONDRIAL"/>
    <property type="match status" value="1"/>
</dbReference>
<dbReference type="InterPro" id="IPR001227">
    <property type="entry name" value="Ac_transferase_dom_sf"/>
</dbReference>
<dbReference type="Pfam" id="PF00698">
    <property type="entry name" value="Acyl_transf_1"/>
    <property type="match status" value="1"/>
</dbReference>
<proteinExistence type="inferred from homology"/>
<dbReference type="PANTHER" id="PTHR42681:SF1">
    <property type="entry name" value="MALONYL-COA-ACYL CARRIER PROTEIN TRANSACYLASE, MITOCHONDRIAL"/>
    <property type="match status" value="1"/>
</dbReference>
<dbReference type="STRING" id="645991.Sgly_3034"/>
<dbReference type="SMART" id="SM00827">
    <property type="entry name" value="PKS_AT"/>
    <property type="match status" value="1"/>
</dbReference>
<feature type="active site" evidence="5">
    <location>
        <position position="200"/>
    </location>
</feature>
<keyword evidence="8" id="KW-1185">Reference proteome</keyword>
<feature type="active site" evidence="5">
    <location>
        <position position="91"/>
    </location>
</feature>
<dbReference type="EC" id="2.3.1.39" evidence="4"/>
<keyword evidence="1 4" id="KW-0808">Transferase</keyword>
<evidence type="ECO:0000259" key="6">
    <source>
        <dbReference type="SMART" id="SM00827"/>
    </source>
</evidence>
<evidence type="ECO:0000256" key="2">
    <source>
        <dbReference type="ARBA" id="ARBA00023315"/>
    </source>
</evidence>
<name>F0T0D1_SYNGF</name>
<dbReference type="Proteomes" id="UP000007488">
    <property type="component" value="Chromosome"/>
</dbReference>
<dbReference type="KEGG" id="sgy:Sgly_3034"/>
<evidence type="ECO:0000313" key="8">
    <source>
        <dbReference type="Proteomes" id="UP000007488"/>
    </source>
</evidence>
<dbReference type="SUPFAM" id="SSF55048">
    <property type="entry name" value="Probable ACP-binding domain of malonyl-CoA ACP transacylase"/>
    <property type="match status" value="1"/>
</dbReference>
<sequence length="313" mass="33927">MGKIAYLFAGQGAQYVGMGQDLYQHFAAAREIFDLADGQLDGSLSKLCFEGSKEELDKTENTQPAILTVSIAAWRVLEESGIKADVAAGLSLGEYSALIAAGALSFEETVRLVRQRGKFMQEAVPLGTGGMAAILGLDNELVEEACLAGRTAGIVQVANYNCPGQTVIAGENEALALAVAKARELGAKRVLPLDVSGPFHTTMLQDAAEKLARELEKITIKPLTMPVLTNVTGDYIRDIIEIKPLLKKQVMSPVRWEDSIKRMIADGVDTFVEVGPGSALRGFVKKVDRKLRLFHVEDRLSLEETVKHINSKE</sequence>
<organism evidence="7 8">
    <name type="scientific">Syntrophobotulus glycolicus (strain DSM 8271 / FlGlyR)</name>
    <dbReference type="NCBI Taxonomy" id="645991"/>
    <lineage>
        <taxon>Bacteria</taxon>
        <taxon>Bacillati</taxon>
        <taxon>Bacillota</taxon>
        <taxon>Clostridia</taxon>
        <taxon>Eubacteriales</taxon>
        <taxon>Desulfitobacteriaceae</taxon>
        <taxon>Syntrophobotulus</taxon>
    </lineage>
</organism>
<dbReference type="InterPro" id="IPR016035">
    <property type="entry name" value="Acyl_Trfase/lysoPLipase"/>
</dbReference>
<dbReference type="InterPro" id="IPR024925">
    <property type="entry name" value="Malonyl_CoA-ACP_transAc"/>
</dbReference>